<evidence type="ECO:0000256" key="2">
    <source>
        <dbReference type="SAM" id="MobiDB-lite"/>
    </source>
</evidence>
<dbReference type="Proteomes" id="UP001161247">
    <property type="component" value="Chromosome 1"/>
</dbReference>
<dbReference type="Pfam" id="PF04640">
    <property type="entry name" value="PLATZ"/>
    <property type="match status" value="1"/>
</dbReference>
<dbReference type="GO" id="GO:0008270">
    <property type="term" value="F:zinc ion binding"/>
    <property type="evidence" value="ECO:0007669"/>
    <property type="project" value="UniProtKB-KW"/>
</dbReference>
<dbReference type="AlphaFoldDB" id="A0AAV1C5D7"/>
<dbReference type="PANTHER" id="PTHR31065:SF9">
    <property type="entry name" value="TRANSCRIPTION FACTOR FAMILY PROTEIN, PUTATIVE-RELATED"/>
    <property type="match status" value="1"/>
</dbReference>
<feature type="compositionally biased region" description="Pro residues" evidence="2">
    <location>
        <begin position="1"/>
        <end position="10"/>
    </location>
</feature>
<organism evidence="4 5">
    <name type="scientific">Oldenlandia corymbosa var. corymbosa</name>
    <dbReference type="NCBI Taxonomy" id="529605"/>
    <lineage>
        <taxon>Eukaryota</taxon>
        <taxon>Viridiplantae</taxon>
        <taxon>Streptophyta</taxon>
        <taxon>Embryophyta</taxon>
        <taxon>Tracheophyta</taxon>
        <taxon>Spermatophyta</taxon>
        <taxon>Magnoliopsida</taxon>
        <taxon>eudicotyledons</taxon>
        <taxon>Gunneridae</taxon>
        <taxon>Pentapetalae</taxon>
        <taxon>asterids</taxon>
        <taxon>lamiids</taxon>
        <taxon>Gentianales</taxon>
        <taxon>Rubiaceae</taxon>
        <taxon>Rubioideae</taxon>
        <taxon>Spermacoceae</taxon>
        <taxon>Hedyotis-Oldenlandia complex</taxon>
        <taxon>Oldenlandia</taxon>
    </lineage>
</organism>
<reference evidence="4" key="1">
    <citation type="submission" date="2023-03" db="EMBL/GenBank/DDBJ databases">
        <authorList>
            <person name="Julca I."/>
        </authorList>
    </citation>
    <scope>NUCLEOTIDE SEQUENCE</scope>
</reference>
<accession>A0AAV1C5D7</accession>
<dbReference type="PANTHER" id="PTHR31065">
    <property type="entry name" value="PLATZ TRANSCRIPTION FACTOR FAMILY PROTEIN"/>
    <property type="match status" value="1"/>
</dbReference>
<dbReference type="SUPFAM" id="SSF57845">
    <property type="entry name" value="B-box zinc-binding domain"/>
    <property type="match status" value="1"/>
</dbReference>
<dbReference type="CDD" id="cd19756">
    <property type="entry name" value="Bbox2"/>
    <property type="match status" value="1"/>
</dbReference>
<gene>
    <name evidence="4" type="ORF">OLC1_LOCUS2329</name>
</gene>
<evidence type="ECO:0000313" key="4">
    <source>
        <dbReference type="EMBL" id="CAI9090090.1"/>
    </source>
</evidence>
<dbReference type="InterPro" id="IPR000315">
    <property type="entry name" value="Znf_B-box"/>
</dbReference>
<protein>
    <submittedName>
        <fullName evidence="4">OLC1v1024780C1</fullName>
    </submittedName>
</protein>
<keyword evidence="5" id="KW-1185">Reference proteome</keyword>
<name>A0AAV1C5D7_OLDCO</name>
<proteinExistence type="predicted"/>
<feature type="domain" description="B box-type" evidence="3">
    <location>
        <begin position="76"/>
        <end position="117"/>
    </location>
</feature>
<feature type="region of interest" description="Disordered" evidence="2">
    <location>
        <begin position="1"/>
        <end position="56"/>
    </location>
</feature>
<feature type="compositionally biased region" description="Acidic residues" evidence="2">
    <location>
        <begin position="13"/>
        <end position="56"/>
    </location>
</feature>
<sequence>MANSSTPPPNNQEMEDDDQQVEETVEAGEQVEEISNVDEEEEEEEEEMEPEEQQDAAEEIMPDWVNSLLRRKFFGVCLYHAVHQKNELNKYCITCDAEACRYCLSSGFHDEHEVLKIYRHVYQDVVPFDEMDDHFDCERVQPYKCNKKWVVSLHPLPHCGSGAQYEAEASCDTCQRKLGDPEQYRFCCISCKEQGRETSIFIAESTYSGLDDGHKKED</sequence>
<evidence type="ECO:0000313" key="5">
    <source>
        <dbReference type="Proteomes" id="UP001161247"/>
    </source>
</evidence>
<dbReference type="PROSITE" id="PS50119">
    <property type="entry name" value="ZF_BBOX"/>
    <property type="match status" value="1"/>
</dbReference>
<dbReference type="EMBL" id="OX459118">
    <property type="protein sequence ID" value="CAI9090090.1"/>
    <property type="molecule type" value="Genomic_DNA"/>
</dbReference>
<keyword evidence="1" id="KW-0479">Metal-binding</keyword>
<dbReference type="InterPro" id="IPR006734">
    <property type="entry name" value="PLATZ"/>
</dbReference>
<dbReference type="Gene3D" id="3.30.160.60">
    <property type="entry name" value="Classic Zinc Finger"/>
    <property type="match status" value="1"/>
</dbReference>
<keyword evidence="1" id="KW-0862">Zinc</keyword>
<evidence type="ECO:0000256" key="1">
    <source>
        <dbReference type="PROSITE-ProRule" id="PRU00024"/>
    </source>
</evidence>
<evidence type="ECO:0000259" key="3">
    <source>
        <dbReference type="PROSITE" id="PS50119"/>
    </source>
</evidence>
<keyword evidence="1" id="KW-0863">Zinc-finger</keyword>